<keyword evidence="2 3" id="KW-0808">Transferase</keyword>
<dbReference type="EMBL" id="MDYL01000005">
    <property type="protein sequence ID" value="OQD76161.1"/>
    <property type="molecule type" value="Genomic_DNA"/>
</dbReference>
<dbReference type="OMA" id="WVAHWNE"/>
<evidence type="ECO:0000313" key="5">
    <source>
        <dbReference type="Proteomes" id="UP000191522"/>
    </source>
</evidence>
<dbReference type="PANTHER" id="PTHR11739">
    <property type="entry name" value="CITRATE SYNTHASE"/>
    <property type="match status" value="1"/>
</dbReference>
<dbReference type="AlphaFoldDB" id="A0A1V6PGJ9"/>
<proteinExistence type="inferred from homology"/>
<evidence type="ECO:0000256" key="1">
    <source>
        <dbReference type="ARBA" id="ARBA00010566"/>
    </source>
</evidence>
<dbReference type="InterPro" id="IPR002020">
    <property type="entry name" value="Citrate_synthase"/>
</dbReference>
<dbReference type="Proteomes" id="UP000191522">
    <property type="component" value="Unassembled WGS sequence"/>
</dbReference>
<keyword evidence="5" id="KW-1185">Reference proteome</keyword>
<dbReference type="GO" id="GO:0046912">
    <property type="term" value="F:acyltransferase activity, acyl groups converted into alkyl on transfer"/>
    <property type="evidence" value="ECO:0007669"/>
    <property type="project" value="InterPro"/>
</dbReference>
<gene>
    <name evidence="4" type="ORF">PENDEC_c005G04179</name>
</gene>
<sequence length="377" mass="42221">MSTGTLFVQDSRTGVKYDIPIRRNAIRALDLLRIQAPAGGHDRTDQVSLGLRVYDPGLQNTAVIESSISFSDHERGVLIFRGYTLEQLWDSDFEDMFYLLLWGTYPTVHQRIQLSRTLVERMQQVPGEVFKAIRGLPPTSPPLSLILAGLTACLAFQPDAIPRSSNPTIYQEDLRHADREILQAVASYVAILLSPFFHIERRPRYGPSGLFGAPAAYGPLHFGATESARHALREIGDPNNIPRFLDEVKSGKRKLFGYGHRSYKGIDPRVQPIQAILKDLMDPDPLLKLAETIEVAASTDGYFLSRQLYPNADFYGNFVFTGIGIEAEMIPAAMISHRIMGIMAHWRAYMATRGKIFRPSHIYTGPMSATREVAAKF</sequence>
<organism evidence="4 5">
    <name type="scientific">Penicillium decumbens</name>
    <dbReference type="NCBI Taxonomy" id="69771"/>
    <lineage>
        <taxon>Eukaryota</taxon>
        <taxon>Fungi</taxon>
        <taxon>Dikarya</taxon>
        <taxon>Ascomycota</taxon>
        <taxon>Pezizomycotina</taxon>
        <taxon>Eurotiomycetes</taxon>
        <taxon>Eurotiomycetidae</taxon>
        <taxon>Eurotiales</taxon>
        <taxon>Aspergillaceae</taxon>
        <taxon>Penicillium</taxon>
    </lineage>
</organism>
<dbReference type="Pfam" id="PF00285">
    <property type="entry name" value="Citrate_synt"/>
    <property type="match status" value="2"/>
</dbReference>
<evidence type="ECO:0000313" key="4">
    <source>
        <dbReference type="EMBL" id="OQD76161.1"/>
    </source>
</evidence>
<dbReference type="InterPro" id="IPR016142">
    <property type="entry name" value="Citrate_synth-like_lrg_a-sub"/>
</dbReference>
<reference evidence="5" key="1">
    <citation type="journal article" date="2017" name="Nat. Microbiol.">
        <title>Global analysis of biosynthetic gene clusters reveals vast potential of secondary metabolite production in Penicillium species.</title>
        <authorList>
            <person name="Nielsen J.C."/>
            <person name="Grijseels S."/>
            <person name="Prigent S."/>
            <person name="Ji B."/>
            <person name="Dainat J."/>
            <person name="Nielsen K.F."/>
            <person name="Frisvad J.C."/>
            <person name="Workman M."/>
            <person name="Nielsen J."/>
        </authorList>
    </citation>
    <scope>NUCLEOTIDE SEQUENCE [LARGE SCALE GENOMIC DNA]</scope>
    <source>
        <strain evidence="5">IBT 11843</strain>
    </source>
</reference>
<dbReference type="GO" id="GO:0005975">
    <property type="term" value="P:carbohydrate metabolic process"/>
    <property type="evidence" value="ECO:0007669"/>
    <property type="project" value="TreeGrafter"/>
</dbReference>
<dbReference type="Gene3D" id="1.10.580.10">
    <property type="entry name" value="Citrate Synthase, domain 1"/>
    <property type="match status" value="2"/>
</dbReference>
<evidence type="ECO:0000256" key="3">
    <source>
        <dbReference type="RuleBase" id="RU000441"/>
    </source>
</evidence>
<evidence type="ECO:0000256" key="2">
    <source>
        <dbReference type="ARBA" id="ARBA00022679"/>
    </source>
</evidence>
<protein>
    <recommendedName>
        <fullName evidence="3">Citrate synthase</fullName>
    </recommendedName>
</protein>
<accession>A0A1V6PGJ9</accession>
<dbReference type="SUPFAM" id="SSF48256">
    <property type="entry name" value="Citrate synthase"/>
    <property type="match status" value="1"/>
</dbReference>
<dbReference type="PANTHER" id="PTHR11739:SF4">
    <property type="entry name" value="CITRATE SYNTHASE, PEROXISOMAL"/>
    <property type="match status" value="1"/>
</dbReference>
<comment type="similarity">
    <text evidence="1 3">Belongs to the citrate synthase family.</text>
</comment>
<dbReference type="GO" id="GO:0005759">
    <property type="term" value="C:mitochondrial matrix"/>
    <property type="evidence" value="ECO:0007669"/>
    <property type="project" value="TreeGrafter"/>
</dbReference>
<dbReference type="OrthoDB" id="435022at2759"/>
<dbReference type="PRINTS" id="PR00143">
    <property type="entry name" value="CITRTSNTHASE"/>
</dbReference>
<comment type="caution">
    <text evidence="4">The sequence shown here is derived from an EMBL/GenBank/DDBJ whole genome shotgun (WGS) entry which is preliminary data.</text>
</comment>
<dbReference type="Gene3D" id="1.10.230.10">
    <property type="entry name" value="Cytochrome P450-Terp, domain 2"/>
    <property type="match status" value="1"/>
</dbReference>
<dbReference type="STRING" id="69771.A0A1V6PGJ9"/>
<dbReference type="GO" id="GO:0006099">
    <property type="term" value="P:tricarboxylic acid cycle"/>
    <property type="evidence" value="ECO:0007669"/>
    <property type="project" value="TreeGrafter"/>
</dbReference>
<name>A0A1V6PGJ9_PENDC</name>
<dbReference type="InterPro" id="IPR036969">
    <property type="entry name" value="Citrate_synthase_sf"/>
</dbReference>
<dbReference type="InterPro" id="IPR016143">
    <property type="entry name" value="Citrate_synth-like_sm_a-sub"/>
</dbReference>